<dbReference type="AlphaFoldDB" id="A0A939BAA6"/>
<dbReference type="Proteomes" id="UP000718821">
    <property type="component" value="Unassembled WGS sequence"/>
</dbReference>
<reference evidence="2" key="1">
    <citation type="submission" date="2020-08" db="EMBL/GenBank/DDBJ databases">
        <authorList>
            <person name="Cejkova D."/>
            <person name="Kubasova T."/>
            <person name="Jahodarova E."/>
            <person name="Rychlik I."/>
        </authorList>
    </citation>
    <scope>NUCLEOTIDE SEQUENCE</scope>
    <source>
        <strain evidence="2">An836</strain>
    </source>
</reference>
<evidence type="ECO:0000313" key="3">
    <source>
        <dbReference type="Proteomes" id="UP000718821"/>
    </source>
</evidence>
<dbReference type="InterPro" id="IPR016181">
    <property type="entry name" value="Acyl_CoA_acyltransferase"/>
</dbReference>
<accession>A0A939BAA6</accession>
<dbReference type="InterPro" id="IPR000182">
    <property type="entry name" value="GNAT_dom"/>
</dbReference>
<keyword evidence="3" id="KW-1185">Reference proteome</keyword>
<evidence type="ECO:0000313" key="2">
    <source>
        <dbReference type="EMBL" id="MBM6699681.1"/>
    </source>
</evidence>
<dbReference type="EMBL" id="JACLYU010000007">
    <property type="protein sequence ID" value="MBM6699681.1"/>
    <property type="molecule type" value="Genomic_DNA"/>
</dbReference>
<dbReference type="Gene3D" id="3.40.630.30">
    <property type="match status" value="1"/>
</dbReference>
<organism evidence="2 3">
    <name type="scientific">Bifidobacterium pullorum subsp. saeculare</name>
    <dbReference type="NCBI Taxonomy" id="78257"/>
    <lineage>
        <taxon>Bacteria</taxon>
        <taxon>Bacillati</taxon>
        <taxon>Actinomycetota</taxon>
        <taxon>Actinomycetes</taxon>
        <taxon>Bifidobacteriales</taxon>
        <taxon>Bifidobacteriaceae</taxon>
        <taxon>Bifidobacterium</taxon>
    </lineage>
</organism>
<dbReference type="Pfam" id="PF00583">
    <property type="entry name" value="Acetyltransf_1"/>
    <property type="match status" value="1"/>
</dbReference>
<evidence type="ECO:0000259" key="1">
    <source>
        <dbReference type="PROSITE" id="PS51186"/>
    </source>
</evidence>
<dbReference type="PROSITE" id="PS51186">
    <property type="entry name" value="GNAT"/>
    <property type="match status" value="1"/>
</dbReference>
<sequence>MVNYRPMRWTDVDAICEEFDRTWGQCSPACADPDASMLLSRHFTLHYLEPATRGEIAEADDGTFLGVTLSRVDGQPVLFPGTTGELARVNTALAATGLGAAVLRDTEHWHQVEIELEDAIGINGRTQGEVELFLVSAAARGHGVGGTLWRNQMAYFAGHGVDRYYLHTDSSCDIGFYEHQGLDREAERFAKDHPEDAPDGGESTMDDIFIYAGSPVRAVAE</sequence>
<gene>
    <name evidence="2" type="ORF">H7U32_05000</name>
</gene>
<reference evidence="2" key="2">
    <citation type="journal article" date="2021" name="Sci. Rep.">
        <title>The distribution of antibiotic resistance genes in chicken gut microbiota commensals.</title>
        <authorList>
            <person name="Juricova H."/>
            <person name="Matiasovicova J."/>
            <person name="Kubasova T."/>
            <person name="Cejkova D."/>
            <person name="Rychlik I."/>
        </authorList>
    </citation>
    <scope>NUCLEOTIDE SEQUENCE</scope>
    <source>
        <strain evidence="2">An836</strain>
    </source>
</reference>
<feature type="domain" description="N-acetyltransferase" evidence="1">
    <location>
        <begin position="2"/>
        <end position="217"/>
    </location>
</feature>
<comment type="caution">
    <text evidence="2">The sequence shown here is derived from an EMBL/GenBank/DDBJ whole genome shotgun (WGS) entry which is preliminary data.</text>
</comment>
<proteinExistence type="predicted"/>
<name>A0A939BAA6_9BIFI</name>
<dbReference type="GO" id="GO:0016747">
    <property type="term" value="F:acyltransferase activity, transferring groups other than amino-acyl groups"/>
    <property type="evidence" value="ECO:0007669"/>
    <property type="project" value="InterPro"/>
</dbReference>
<dbReference type="SUPFAM" id="SSF55729">
    <property type="entry name" value="Acyl-CoA N-acyltransferases (Nat)"/>
    <property type="match status" value="1"/>
</dbReference>
<protein>
    <submittedName>
        <fullName evidence="2">GNAT family N-acetyltransferase</fullName>
    </submittedName>
</protein>
<dbReference type="RefSeq" id="WP_204468628.1">
    <property type="nucleotide sequence ID" value="NZ_JACLYU010000007.1"/>
</dbReference>